<comment type="subcellular location">
    <subcellularLocation>
        <location evidence="8">Cell inner membrane</location>
        <topology evidence="8">Multi-pass membrane protein</topology>
    </subcellularLocation>
</comment>
<feature type="transmembrane region" description="Helical" evidence="8">
    <location>
        <begin position="35"/>
        <end position="58"/>
    </location>
</feature>
<dbReference type="RefSeq" id="WP_013443746.1">
    <property type="nucleotide sequence ID" value="NC_014734.1"/>
</dbReference>
<accession>E4T0Z6</accession>
<evidence type="ECO:0000256" key="1">
    <source>
        <dbReference type="ARBA" id="ARBA00022448"/>
    </source>
</evidence>
<gene>
    <name evidence="8" type="primary">mntP</name>
    <name evidence="9" type="ordered locus">Palpr_0215</name>
</gene>
<feature type="transmembrane region" description="Helical" evidence="8">
    <location>
        <begin position="6"/>
        <end position="23"/>
    </location>
</feature>
<dbReference type="PANTHER" id="PTHR35529">
    <property type="entry name" value="MANGANESE EFFLUX PUMP MNTP-RELATED"/>
    <property type="match status" value="1"/>
</dbReference>
<dbReference type="GO" id="GO:0005384">
    <property type="term" value="F:manganese ion transmembrane transporter activity"/>
    <property type="evidence" value="ECO:0007669"/>
    <property type="project" value="UniProtKB-UniRule"/>
</dbReference>
<keyword evidence="5 8" id="KW-0406">Ion transport</keyword>
<proteinExistence type="inferred from homology"/>
<reference key="1">
    <citation type="submission" date="2010-11" db="EMBL/GenBank/DDBJ databases">
        <title>The complete genome of Paludibacter propionicigenes DSM 17365.</title>
        <authorList>
            <consortium name="US DOE Joint Genome Institute (JGI-PGF)"/>
            <person name="Lucas S."/>
            <person name="Copeland A."/>
            <person name="Lapidus A."/>
            <person name="Bruce D."/>
            <person name="Goodwin L."/>
            <person name="Pitluck S."/>
            <person name="Kyrpides N."/>
            <person name="Mavromatis K."/>
            <person name="Ivanova N."/>
            <person name="Munk A.C."/>
            <person name="Brettin T."/>
            <person name="Detter J.C."/>
            <person name="Han C."/>
            <person name="Tapia R."/>
            <person name="Land M."/>
            <person name="Hauser L."/>
            <person name="Markowitz V."/>
            <person name="Cheng J.-F."/>
            <person name="Hugenholtz P."/>
            <person name="Woyke T."/>
            <person name="Wu D."/>
            <person name="Gronow S."/>
            <person name="Wellnitz S."/>
            <person name="Brambilla E."/>
            <person name="Klenk H.-P."/>
            <person name="Eisen J.A."/>
        </authorList>
    </citation>
    <scope>NUCLEOTIDE SEQUENCE</scope>
    <source>
        <strain>WB4</strain>
    </source>
</reference>
<feature type="transmembrane region" description="Helical" evidence="8">
    <location>
        <begin position="107"/>
        <end position="127"/>
    </location>
</feature>
<dbReference type="PANTHER" id="PTHR35529:SF1">
    <property type="entry name" value="MANGANESE EFFLUX PUMP MNTP-RELATED"/>
    <property type="match status" value="1"/>
</dbReference>
<keyword evidence="6 8" id="KW-0472">Membrane</keyword>
<keyword evidence="3 8" id="KW-0812">Transmembrane</keyword>
<dbReference type="KEGG" id="ppn:Palpr_0215"/>
<dbReference type="Proteomes" id="UP000008718">
    <property type="component" value="Chromosome"/>
</dbReference>
<evidence type="ECO:0000256" key="3">
    <source>
        <dbReference type="ARBA" id="ARBA00022692"/>
    </source>
</evidence>
<protein>
    <recommendedName>
        <fullName evidence="8">Putative manganese efflux pump MntP</fullName>
    </recommendedName>
</protein>
<dbReference type="STRING" id="694427.Palpr_0215"/>
<evidence type="ECO:0000256" key="6">
    <source>
        <dbReference type="ARBA" id="ARBA00023136"/>
    </source>
</evidence>
<keyword evidence="4 8" id="KW-1133">Transmembrane helix</keyword>
<evidence type="ECO:0000313" key="9">
    <source>
        <dbReference type="EMBL" id="ADQ78377.1"/>
    </source>
</evidence>
<feature type="transmembrane region" description="Helical" evidence="8">
    <location>
        <begin position="133"/>
        <end position="154"/>
    </location>
</feature>
<keyword evidence="10" id="KW-1185">Reference proteome</keyword>
<keyword evidence="7 8" id="KW-0464">Manganese</keyword>
<sequence length="189" mass="20646">MDILSIIIIAIGLAMDCFAVSISKGMHAKKYYVWLTLRMALLFGLFQAVMPLIGYTLGVGYAGYMKAFDHWIAFVLLALIGGKMIVEGIKPKDPDSDEAPNPFKWSVLLSLAVATSIDALATGIVLIPYSGVIWEAILIIGLTSFLFTLIGMFIGVHFGKRFNFKVEILGGVILMGIGLKILIEHLMGY</sequence>
<evidence type="ECO:0000256" key="7">
    <source>
        <dbReference type="ARBA" id="ARBA00023211"/>
    </source>
</evidence>
<evidence type="ECO:0000313" key="10">
    <source>
        <dbReference type="Proteomes" id="UP000008718"/>
    </source>
</evidence>
<feature type="transmembrane region" description="Helical" evidence="8">
    <location>
        <begin position="70"/>
        <end position="86"/>
    </location>
</feature>
<organism evidence="9 10">
    <name type="scientific">Paludibacter propionicigenes (strain DSM 17365 / JCM 13257 / WB4)</name>
    <dbReference type="NCBI Taxonomy" id="694427"/>
    <lineage>
        <taxon>Bacteria</taxon>
        <taxon>Pseudomonadati</taxon>
        <taxon>Bacteroidota</taxon>
        <taxon>Bacteroidia</taxon>
        <taxon>Bacteroidales</taxon>
        <taxon>Paludibacteraceae</taxon>
        <taxon>Paludibacter</taxon>
    </lineage>
</organism>
<dbReference type="InterPro" id="IPR022929">
    <property type="entry name" value="Put_MntP"/>
</dbReference>
<comment type="function">
    <text evidence="8">Probably functions as a manganese efflux pump.</text>
</comment>
<evidence type="ECO:0000256" key="8">
    <source>
        <dbReference type="HAMAP-Rule" id="MF_01521"/>
    </source>
</evidence>
<dbReference type="eggNOG" id="COG1971">
    <property type="taxonomic scope" value="Bacteria"/>
</dbReference>
<evidence type="ECO:0000256" key="5">
    <source>
        <dbReference type="ARBA" id="ARBA00023065"/>
    </source>
</evidence>
<dbReference type="OrthoDB" id="9811590at2"/>
<feature type="transmembrane region" description="Helical" evidence="8">
    <location>
        <begin position="166"/>
        <end position="183"/>
    </location>
</feature>
<reference evidence="9 10" key="2">
    <citation type="journal article" date="2011" name="Stand. Genomic Sci.">
        <title>Complete genome sequence of Paludibacter propionicigenes type strain (WB4).</title>
        <authorList>
            <person name="Gronow S."/>
            <person name="Munk C."/>
            <person name="Lapidus A."/>
            <person name="Nolan M."/>
            <person name="Lucas S."/>
            <person name="Hammon N."/>
            <person name="Deshpande S."/>
            <person name="Cheng J.F."/>
            <person name="Tapia R."/>
            <person name="Han C."/>
            <person name="Goodwin L."/>
            <person name="Pitluck S."/>
            <person name="Liolios K."/>
            <person name="Ivanova N."/>
            <person name="Mavromatis K."/>
            <person name="Mikhailova N."/>
            <person name="Pati A."/>
            <person name="Chen A."/>
            <person name="Palaniappan K."/>
            <person name="Land M."/>
            <person name="Hauser L."/>
            <person name="Chang Y.J."/>
            <person name="Jeffries C.D."/>
            <person name="Brambilla E."/>
            <person name="Rohde M."/>
            <person name="Goker M."/>
            <person name="Detter J.C."/>
            <person name="Woyke T."/>
            <person name="Bristow J."/>
            <person name="Eisen J.A."/>
            <person name="Markowitz V."/>
            <person name="Hugenholtz P."/>
            <person name="Kyrpides N.C."/>
            <person name="Klenk H.P."/>
        </authorList>
    </citation>
    <scope>NUCLEOTIDE SEQUENCE [LARGE SCALE GENOMIC DNA]</scope>
    <source>
        <strain evidence="10">DSM 17365 / JCM 13257 / WB4</strain>
    </source>
</reference>
<evidence type="ECO:0000256" key="4">
    <source>
        <dbReference type="ARBA" id="ARBA00022989"/>
    </source>
</evidence>
<dbReference type="InterPro" id="IPR003810">
    <property type="entry name" value="Mntp/YtaF"/>
</dbReference>
<dbReference type="EMBL" id="CP002345">
    <property type="protein sequence ID" value="ADQ78377.1"/>
    <property type="molecule type" value="Genomic_DNA"/>
</dbReference>
<evidence type="ECO:0000256" key="2">
    <source>
        <dbReference type="ARBA" id="ARBA00022475"/>
    </source>
</evidence>
<name>E4T0Z6_PALPW</name>
<keyword evidence="8" id="KW-0997">Cell inner membrane</keyword>
<comment type="similarity">
    <text evidence="8">Belongs to the MntP (TC 9.B.29) family.</text>
</comment>
<dbReference type="AlphaFoldDB" id="E4T0Z6"/>
<dbReference type="Pfam" id="PF02659">
    <property type="entry name" value="Mntp"/>
    <property type="match status" value="1"/>
</dbReference>
<keyword evidence="1 8" id="KW-0813">Transport</keyword>
<dbReference type="GO" id="GO:0005886">
    <property type="term" value="C:plasma membrane"/>
    <property type="evidence" value="ECO:0007669"/>
    <property type="project" value="UniProtKB-SubCell"/>
</dbReference>
<keyword evidence="2 8" id="KW-1003">Cell membrane</keyword>
<dbReference type="HAMAP" id="MF_01521">
    <property type="entry name" value="MntP_pump"/>
    <property type="match status" value="1"/>
</dbReference>
<dbReference type="HOGENOM" id="CLU_096410_3_0_10"/>